<protein>
    <submittedName>
        <fullName evidence="1">Uncharacterized protein</fullName>
    </submittedName>
</protein>
<gene>
    <name evidence="1" type="ORF">SOCEGT47_014480</name>
</gene>
<name>A0A4P2PWL2_SORCE</name>
<dbReference type="AlphaFoldDB" id="A0A4P2PWL2"/>
<organism evidence="1 2">
    <name type="scientific">Sorangium cellulosum</name>
    <name type="common">Polyangium cellulosum</name>
    <dbReference type="NCBI Taxonomy" id="56"/>
    <lineage>
        <taxon>Bacteria</taxon>
        <taxon>Pseudomonadati</taxon>
        <taxon>Myxococcota</taxon>
        <taxon>Polyangia</taxon>
        <taxon>Polyangiales</taxon>
        <taxon>Polyangiaceae</taxon>
        <taxon>Sorangium</taxon>
    </lineage>
</organism>
<sequence length="62" mass="6810">MPKPGAWPLGPGWAHASRGGAIRRHALAKSPGMRQIATVCPRGRVPREKTDPGWEPRWSEVT</sequence>
<dbReference type="Proteomes" id="UP000295781">
    <property type="component" value="Chromosome"/>
</dbReference>
<evidence type="ECO:0000313" key="1">
    <source>
        <dbReference type="EMBL" id="AUX20971.1"/>
    </source>
</evidence>
<reference evidence="1 2" key="1">
    <citation type="submission" date="2015-09" db="EMBL/GenBank/DDBJ databases">
        <title>Sorangium comparison.</title>
        <authorList>
            <person name="Zaburannyi N."/>
            <person name="Bunk B."/>
            <person name="Overmann J."/>
            <person name="Mueller R."/>
        </authorList>
    </citation>
    <scope>NUCLEOTIDE SEQUENCE [LARGE SCALE GENOMIC DNA]</scope>
    <source>
        <strain evidence="1 2">So ceGT47</strain>
    </source>
</reference>
<accession>A0A4P2PWL2</accession>
<evidence type="ECO:0000313" key="2">
    <source>
        <dbReference type="Proteomes" id="UP000295781"/>
    </source>
</evidence>
<proteinExistence type="predicted"/>
<dbReference type="EMBL" id="CP012670">
    <property type="protein sequence ID" value="AUX20971.1"/>
    <property type="molecule type" value="Genomic_DNA"/>
</dbReference>